<dbReference type="InterPro" id="IPR052559">
    <property type="entry name" value="V-haloperoxidase"/>
</dbReference>
<dbReference type="InterPro" id="IPR000326">
    <property type="entry name" value="PAP2/HPO"/>
</dbReference>
<sequence>MKRILIFLLILSPLCFIACNKEEKPIEITSENMHEAIDVVVDIMIHDIFSPPVASRIFVYADIAAYEIIAQQDSEYNSLAGVVTDLKPIPSPKDTTNLNYQLAALIAHLEISKSLIFSEDRIEVYQDSLYTSWKKTNESEFEVSKNYAMSVVSHLKEWIDTDNYKQTRTMPKFTVNSDDPARWQPTPPAYMDGIEPHWMKIRPLAIDSSSQFKPLPPPAFSLDKESKFFKETMEVYEVGNEITEEGDTSEGIAIAKFWDCNPYVSVTKGHLMFATKKITPGAHWIGITKIACRNEKTDFNKTVFAYTKTAIAIFDGFISCWDEKYRSNLIRPETVINQYIDENWKPILQTPPFPEYTSGHSVVSGAAAKTLTSIFGDDFYFDDDTETAYGLPIRSFSSFNEAANEAAMSRLYGGIHYRAAIEVGVEQGRSMAEHIISKLEKMNNKTSRN</sequence>
<proteinExistence type="predicted"/>
<dbReference type="Proteomes" id="UP000829517">
    <property type="component" value="Unassembled WGS sequence"/>
</dbReference>
<feature type="signal peptide" evidence="1">
    <location>
        <begin position="1"/>
        <end position="18"/>
    </location>
</feature>
<dbReference type="SUPFAM" id="SSF48317">
    <property type="entry name" value="Acid phosphatase/Vanadium-dependent haloperoxidase"/>
    <property type="match status" value="1"/>
</dbReference>
<keyword evidence="4" id="KW-1185">Reference proteome</keyword>
<feature type="chain" id="PRO_5045523096" evidence="1">
    <location>
        <begin position="19"/>
        <end position="449"/>
    </location>
</feature>
<evidence type="ECO:0000256" key="1">
    <source>
        <dbReference type="SAM" id="SignalP"/>
    </source>
</evidence>
<evidence type="ECO:0000259" key="2">
    <source>
        <dbReference type="Pfam" id="PF01569"/>
    </source>
</evidence>
<dbReference type="PANTHER" id="PTHR34599">
    <property type="entry name" value="PEROXIDASE-RELATED"/>
    <property type="match status" value="1"/>
</dbReference>
<dbReference type="Gene3D" id="1.10.606.20">
    <property type="match status" value="1"/>
</dbReference>
<dbReference type="CDD" id="cd03398">
    <property type="entry name" value="PAP2_haloperoxidase"/>
    <property type="match status" value="1"/>
</dbReference>
<protein>
    <submittedName>
        <fullName evidence="3">Vanadium-dependent haloperoxidase</fullName>
    </submittedName>
</protein>
<evidence type="ECO:0000313" key="4">
    <source>
        <dbReference type="Proteomes" id="UP000829517"/>
    </source>
</evidence>
<dbReference type="Pfam" id="PF01569">
    <property type="entry name" value="PAP2"/>
    <property type="match status" value="1"/>
</dbReference>
<gene>
    <name evidence="3" type="ORF">JM658_03690</name>
</gene>
<name>A0ABS9J0F3_9FLAO</name>
<comment type="caution">
    <text evidence="3">The sequence shown here is derived from an EMBL/GenBank/DDBJ whole genome shotgun (WGS) entry which is preliminary data.</text>
</comment>
<accession>A0ABS9J0F3</accession>
<reference evidence="3 4" key="1">
    <citation type="submission" date="2021-01" db="EMBL/GenBank/DDBJ databases">
        <title>Genome sequencing of Joostella atrarenae M1-2 (= KCTC 23194).</title>
        <authorList>
            <person name="Zakaria M.R."/>
            <person name="Lam M.Q."/>
            <person name="Chong C.S."/>
        </authorList>
    </citation>
    <scope>NUCLEOTIDE SEQUENCE [LARGE SCALE GENOMIC DNA]</scope>
    <source>
        <strain evidence="3 4">M1-2</strain>
    </source>
</reference>
<dbReference type="PANTHER" id="PTHR34599:SF1">
    <property type="entry name" value="PHOSPHATIDIC ACID PHOSPHATASE TYPE 2_HALOPEROXIDASE DOMAIN-CONTAINING PROTEIN"/>
    <property type="match status" value="1"/>
</dbReference>
<dbReference type="InterPro" id="IPR036938">
    <property type="entry name" value="PAP2/HPO_sf"/>
</dbReference>
<organism evidence="3 4">
    <name type="scientific">Joostella atrarenae</name>
    <dbReference type="NCBI Taxonomy" id="679257"/>
    <lineage>
        <taxon>Bacteria</taxon>
        <taxon>Pseudomonadati</taxon>
        <taxon>Bacteroidota</taxon>
        <taxon>Flavobacteriia</taxon>
        <taxon>Flavobacteriales</taxon>
        <taxon>Flavobacteriaceae</taxon>
        <taxon>Joostella</taxon>
    </lineage>
</organism>
<dbReference type="RefSeq" id="WP_236957879.1">
    <property type="nucleotide sequence ID" value="NZ_JAETXX010000001.1"/>
</dbReference>
<feature type="domain" description="Phosphatidic acid phosphatase type 2/haloperoxidase" evidence="2">
    <location>
        <begin position="318"/>
        <end position="432"/>
    </location>
</feature>
<dbReference type="EMBL" id="JAETXX010000001">
    <property type="protein sequence ID" value="MCF8713921.1"/>
    <property type="molecule type" value="Genomic_DNA"/>
</dbReference>
<evidence type="ECO:0000313" key="3">
    <source>
        <dbReference type="EMBL" id="MCF8713921.1"/>
    </source>
</evidence>
<keyword evidence="1" id="KW-0732">Signal</keyword>